<name>A0A9D4PZJ6_RHISA</name>
<protein>
    <submittedName>
        <fullName evidence="2">Uncharacterized protein</fullName>
    </submittedName>
</protein>
<dbReference type="AlphaFoldDB" id="A0A9D4PZJ6"/>
<proteinExistence type="predicted"/>
<dbReference type="VEuPathDB" id="VectorBase:RSAN_054380"/>
<sequence length="349" mass="37873">MSVLIWMGTFLVFAAISVTLAITTSAMYFLFITTGLVMSTFAMACYKPEGPWEPLMPYSRLCEPRLETHAPVYSITRSDPWLWTSAKTTLRGSFSSPRQHAQVDDTWHVAAAPPRNTTPRLPSGLLPLASVAVVRCQSTTTLDSPNQCHRVPGTALEEFHRASDSIETIEWIERSEVVTMKTAADPSPEPPLVTIQTDGPIFSPSDDKTVVKEFPVNESEDSESKAGLLDEEGIADSAELSKVVANVERNIHEAASPYGNLHKPRADDAAAASRRKSSHERKTAQKSTSKDEPALGARRGNAPELDSGAAASGLPSFWKEQTSPLPDDPSPGSSSPMMSACARATHRLR</sequence>
<organism evidence="2 3">
    <name type="scientific">Rhipicephalus sanguineus</name>
    <name type="common">Brown dog tick</name>
    <name type="synonym">Ixodes sanguineus</name>
    <dbReference type="NCBI Taxonomy" id="34632"/>
    <lineage>
        <taxon>Eukaryota</taxon>
        <taxon>Metazoa</taxon>
        <taxon>Ecdysozoa</taxon>
        <taxon>Arthropoda</taxon>
        <taxon>Chelicerata</taxon>
        <taxon>Arachnida</taxon>
        <taxon>Acari</taxon>
        <taxon>Parasitiformes</taxon>
        <taxon>Ixodida</taxon>
        <taxon>Ixodoidea</taxon>
        <taxon>Ixodidae</taxon>
        <taxon>Rhipicephalinae</taxon>
        <taxon>Rhipicephalus</taxon>
        <taxon>Rhipicephalus</taxon>
    </lineage>
</organism>
<reference evidence="2" key="2">
    <citation type="submission" date="2021-09" db="EMBL/GenBank/DDBJ databases">
        <authorList>
            <person name="Jia N."/>
            <person name="Wang J."/>
            <person name="Shi W."/>
            <person name="Du L."/>
            <person name="Sun Y."/>
            <person name="Zhan W."/>
            <person name="Jiang J."/>
            <person name="Wang Q."/>
            <person name="Zhang B."/>
            <person name="Ji P."/>
            <person name="Sakyi L.B."/>
            <person name="Cui X."/>
            <person name="Yuan T."/>
            <person name="Jiang B."/>
            <person name="Yang W."/>
            <person name="Lam T.T.-Y."/>
            <person name="Chang Q."/>
            <person name="Ding S."/>
            <person name="Wang X."/>
            <person name="Zhu J."/>
            <person name="Ruan X."/>
            <person name="Zhao L."/>
            <person name="Wei J."/>
            <person name="Que T."/>
            <person name="Du C."/>
            <person name="Cheng J."/>
            <person name="Dai P."/>
            <person name="Han X."/>
            <person name="Huang E."/>
            <person name="Gao Y."/>
            <person name="Liu J."/>
            <person name="Shao H."/>
            <person name="Ye R."/>
            <person name="Li L."/>
            <person name="Wei W."/>
            <person name="Wang X."/>
            <person name="Wang C."/>
            <person name="Huo Q."/>
            <person name="Li W."/>
            <person name="Guo W."/>
            <person name="Chen H."/>
            <person name="Chen S."/>
            <person name="Zhou L."/>
            <person name="Zhou L."/>
            <person name="Ni X."/>
            <person name="Tian J."/>
            <person name="Zhou Y."/>
            <person name="Sheng Y."/>
            <person name="Liu T."/>
            <person name="Pan Y."/>
            <person name="Xia L."/>
            <person name="Li J."/>
            <person name="Zhao F."/>
            <person name="Cao W."/>
        </authorList>
    </citation>
    <scope>NUCLEOTIDE SEQUENCE</scope>
    <source>
        <strain evidence="2">Rsan-2018</strain>
        <tissue evidence="2">Larvae</tissue>
    </source>
</reference>
<gene>
    <name evidence="2" type="ORF">HPB52_005484</name>
</gene>
<dbReference type="EMBL" id="JABSTV010001249">
    <property type="protein sequence ID" value="KAH7961210.1"/>
    <property type="molecule type" value="Genomic_DNA"/>
</dbReference>
<comment type="caution">
    <text evidence="2">The sequence shown here is derived from an EMBL/GenBank/DDBJ whole genome shotgun (WGS) entry which is preliminary data.</text>
</comment>
<feature type="compositionally biased region" description="Low complexity" evidence="1">
    <location>
        <begin position="330"/>
        <end position="339"/>
    </location>
</feature>
<evidence type="ECO:0000313" key="2">
    <source>
        <dbReference type="EMBL" id="KAH7961210.1"/>
    </source>
</evidence>
<accession>A0A9D4PZJ6</accession>
<keyword evidence="3" id="KW-1185">Reference proteome</keyword>
<evidence type="ECO:0000313" key="3">
    <source>
        <dbReference type="Proteomes" id="UP000821837"/>
    </source>
</evidence>
<evidence type="ECO:0000256" key="1">
    <source>
        <dbReference type="SAM" id="MobiDB-lite"/>
    </source>
</evidence>
<dbReference type="Proteomes" id="UP000821837">
    <property type="component" value="Chromosome 3"/>
</dbReference>
<feature type="region of interest" description="Disordered" evidence="1">
    <location>
        <begin position="183"/>
        <end position="207"/>
    </location>
</feature>
<feature type="region of interest" description="Disordered" evidence="1">
    <location>
        <begin position="254"/>
        <end position="349"/>
    </location>
</feature>
<reference evidence="2" key="1">
    <citation type="journal article" date="2020" name="Cell">
        <title>Large-Scale Comparative Analyses of Tick Genomes Elucidate Their Genetic Diversity and Vector Capacities.</title>
        <authorList>
            <consortium name="Tick Genome and Microbiome Consortium (TIGMIC)"/>
            <person name="Jia N."/>
            <person name="Wang J."/>
            <person name="Shi W."/>
            <person name="Du L."/>
            <person name="Sun Y."/>
            <person name="Zhan W."/>
            <person name="Jiang J.F."/>
            <person name="Wang Q."/>
            <person name="Zhang B."/>
            <person name="Ji P."/>
            <person name="Bell-Sakyi L."/>
            <person name="Cui X.M."/>
            <person name="Yuan T.T."/>
            <person name="Jiang B.G."/>
            <person name="Yang W.F."/>
            <person name="Lam T.T."/>
            <person name="Chang Q.C."/>
            <person name="Ding S.J."/>
            <person name="Wang X.J."/>
            <person name="Zhu J.G."/>
            <person name="Ruan X.D."/>
            <person name="Zhao L."/>
            <person name="Wei J.T."/>
            <person name="Ye R.Z."/>
            <person name="Que T.C."/>
            <person name="Du C.H."/>
            <person name="Zhou Y.H."/>
            <person name="Cheng J.X."/>
            <person name="Dai P.F."/>
            <person name="Guo W.B."/>
            <person name="Han X.H."/>
            <person name="Huang E.J."/>
            <person name="Li L.F."/>
            <person name="Wei W."/>
            <person name="Gao Y.C."/>
            <person name="Liu J.Z."/>
            <person name="Shao H.Z."/>
            <person name="Wang X."/>
            <person name="Wang C.C."/>
            <person name="Yang T.C."/>
            <person name="Huo Q.B."/>
            <person name="Li W."/>
            <person name="Chen H.Y."/>
            <person name="Chen S.E."/>
            <person name="Zhou L.G."/>
            <person name="Ni X.B."/>
            <person name="Tian J.H."/>
            <person name="Sheng Y."/>
            <person name="Liu T."/>
            <person name="Pan Y.S."/>
            <person name="Xia L.Y."/>
            <person name="Li J."/>
            <person name="Zhao F."/>
            <person name="Cao W.C."/>
        </authorList>
    </citation>
    <scope>NUCLEOTIDE SEQUENCE</scope>
    <source>
        <strain evidence="2">Rsan-2018</strain>
    </source>
</reference>
<feature type="compositionally biased region" description="Basic and acidic residues" evidence="1">
    <location>
        <begin position="280"/>
        <end position="293"/>
    </location>
</feature>